<comment type="function">
    <text evidence="5">Catalyzes the deamination of various vicinal amino-alcohols to oxo compounds. Allows this organism to utilize ethanolamine as the sole source of nitrogen and carbon in the presence of external vitamin B12.</text>
</comment>
<organism evidence="7 8">
    <name type="scientific">Ectobacillus ponti</name>
    <dbReference type="NCBI Taxonomy" id="2961894"/>
    <lineage>
        <taxon>Bacteria</taxon>
        <taxon>Bacillati</taxon>
        <taxon>Bacillota</taxon>
        <taxon>Bacilli</taxon>
        <taxon>Bacillales</taxon>
        <taxon>Bacillaceae</taxon>
        <taxon>Ectobacillus</taxon>
    </lineage>
</organism>
<feature type="binding site" evidence="5">
    <location>
        <position position="226"/>
    </location>
    <ligand>
        <name>adenosylcob(III)alamin</name>
        <dbReference type="ChEBI" id="CHEBI:18408"/>
    </ligand>
</feature>
<evidence type="ECO:0000256" key="6">
    <source>
        <dbReference type="SAM" id="MobiDB-lite"/>
    </source>
</evidence>
<dbReference type="EC" id="4.3.1.7" evidence="5"/>
<evidence type="ECO:0000256" key="5">
    <source>
        <dbReference type="HAMAP-Rule" id="MF_00601"/>
    </source>
</evidence>
<dbReference type="GO" id="GO:0031471">
    <property type="term" value="C:ethanolamine degradation polyhedral organelle"/>
    <property type="evidence" value="ECO:0007669"/>
    <property type="project" value="UniProtKB-UniRule"/>
</dbReference>
<feature type="binding site" evidence="5">
    <location>
        <position position="205"/>
    </location>
    <ligand>
        <name>adenosylcob(III)alamin</name>
        <dbReference type="ChEBI" id="CHEBI:18408"/>
    </ligand>
</feature>
<accession>A0AA41XCK7</accession>
<comment type="subcellular location">
    <subcellularLocation>
        <location evidence="5">Bacterial microcompartment</location>
    </subcellularLocation>
</comment>
<dbReference type="Gene3D" id="1.10.30.40">
    <property type="entry name" value="Ethanolamine ammonia-lyase light chain (EutC), N-terminal domain"/>
    <property type="match status" value="1"/>
</dbReference>
<name>A0AA41XCK7_9BACI</name>
<dbReference type="GO" id="GO:0009350">
    <property type="term" value="C:ethanolamine ammonia-lyase complex"/>
    <property type="evidence" value="ECO:0007669"/>
    <property type="project" value="UniProtKB-UniRule"/>
</dbReference>
<dbReference type="AlphaFoldDB" id="A0AA41XCK7"/>
<dbReference type="InterPro" id="IPR009246">
    <property type="entry name" value="EutC"/>
</dbReference>
<keyword evidence="4 5" id="KW-1283">Bacterial microcompartment</keyword>
<feature type="region of interest" description="Disordered" evidence="6">
    <location>
        <begin position="32"/>
        <end position="57"/>
    </location>
</feature>
<keyword evidence="8" id="KW-1185">Reference proteome</keyword>
<dbReference type="RefSeq" id="WP_254760322.1">
    <property type="nucleotide sequence ID" value="NZ_JANCLT010000011.1"/>
</dbReference>
<evidence type="ECO:0000256" key="4">
    <source>
        <dbReference type="ARBA" id="ARBA00024446"/>
    </source>
</evidence>
<comment type="caution">
    <text evidence="7">The sequence shown here is derived from an EMBL/GenBank/DDBJ whole genome shotgun (WGS) entry which is preliminary data.</text>
</comment>
<protein>
    <recommendedName>
        <fullName evidence="5">Ethanolamine ammonia-lyase small subunit</fullName>
        <shortName evidence="5">EAL small subunit</shortName>
        <ecNumber evidence="5">4.3.1.7</ecNumber>
    </recommendedName>
</protein>
<proteinExistence type="inferred from homology"/>
<evidence type="ECO:0000256" key="2">
    <source>
        <dbReference type="ARBA" id="ARBA00023239"/>
    </source>
</evidence>
<evidence type="ECO:0000313" key="8">
    <source>
        <dbReference type="Proteomes" id="UP001156102"/>
    </source>
</evidence>
<dbReference type="PANTHER" id="PTHR39330">
    <property type="entry name" value="ETHANOLAMINE AMMONIA-LYASE LIGHT CHAIN"/>
    <property type="match status" value="1"/>
</dbReference>
<keyword evidence="2 5" id="KW-0456">Lyase</keyword>
<dbReference type="NCBIfam" id="NF003971">
    <property type="entry name" value="PRK05465.1"/>
    <property type="match status" value="1"/>
</dbReference>
<dbReference type="InterPro" id="IPR042251">
    <property type="entry name" value="EutC_C"/>
</dbReference>
<gene>
    <name evidence="5 7" type="primary">eutC</name>
    <name evidence="7" type="ORF">NK662_17920</name>
</gene>
<keyword evidence="1 5" id="KW-0846">Cobalamin</keyword>
<comment type="subunit">
    <text evidence="5">The basic unit is a heterodimer which dimerizes to form tetramers. The heterotetramers trimerize; 6 large subunits form a core ring with 6 small subunits projecting outwards.</text>
</comment>
<keyword evidence="3 5" id="KW-0170">Cobalt</keyword>
<reference evidence="7" key="1">
    <citation type="submission" date="2022-07" db="EMBL/GenBank/DDBJ databases">
        <authorList>
            <person name="Li W.-J."/>
            <person name="Deng Q.-Q."/>
        </authorList>
    </citation>
    <scope>NUCLEOTIDE SEQUENCE</scope>
    <source>
        <strain evidence="7">SYSU M60031</strain>
    </source>
</reference>
<sequence>MKTELVSAITAEVLRQLQEPPQADMVRIWEHDRPSPPLAQPDTREAEALPKPAHHASVADGKTILSDMLSSTPARIAVGRSGYRPKTDAWLQFRLDHAAAVDAVYSEVSRELLERLELFTVRTRVTDKETYILRPDLGRLLQEEDAALLRTRCRNRPQVQIIASDGLSAAAVESNLEDVYLAFRQSLAHLGLQSGTPFFIHRGRVAVMDQVGDLLEPEVVVYFIGERPGLVSAESLSAYLCYRPRKGTIEADRMVVSNIHAGGIPPVEAGAYLGTVVQRILLQQASGVHLTK</sequence>
<dbReference type="HAMAP" id="MF_00601">
    <property type="entry name" value="EutC"/>
    <property type="match status" value="1"/>
</dbReference>
<evidence type="ECO:0000313" key="7">
    <source>
        <dbReference type="EMBL" id="MCP8970403.1"/>
    </source>
</evidence>
<dbReference type="GO" id="GO:0006520">
    <property type="term" value="P:amino acid metabolic process"/>
    <property type="evidence" value="ECO:0007669"/>
    <property type="project" value="InterPro"/>
</dbReference>
<evidence type="ECO:0000256" key="3">
    <source>
        <dbReference type="ARBA" id="ARBA00023285"/>
    </source>
</evidence>
<comment type="cofactor">
    <cofactor evidence="5">
        <name>adenosylcob(III)alamin</name>
        <dbReference type="ChEBI" id="CHEBI:18408"/>
    </cofactor>
    <text evidence="5">Binds between the large and small subunits.</text>
</comment>
<comment type="similarity">
    <text evidence="5">Belongs to the EutC family.</text>
</comment>
<dbReference type="PANTHER" id="PTHR39330:SF1">
    <property type="entry name" value="ETHANOLAMINE AMMONIA-LYASE SMALL SUBUNIT"/>
    <property type="match status" value="1"/>
</dbReference>
<dbReference type="GO" id="GO:0008851">
    <property type="term" value="F:ethanolamine ammonia-lyase activity"/>
    <property type="evidence" value="ECO:0007669"/>
    <property type="project" value="UniProtKB-UniRule"/>
</dbReference>
<dbReference type="InterPro" id="IPR042255">
    <property type="entry name" value="EutC_N"/>
</dbReference>
<dbReference type="GO" id="GO:0031419">
    <property type="term" value="F:cobalamin binding"/>
    <property type="evidence" value="ECO:0007669"/>
    <property type="project" value="UniProtKB-UniRule"/>
</dbReference>
<dbReference type="GO" id="GO:0046336">
    <property type="term" value="P:ethanolamine catabolic process"/>
    <property type="evidence" value="ECO:0007669"/>
    <property type="project" value="UniProtKB-UniRule"/>
</dbReference>
<comment type="catalytic activity">
    <reaction evidence="5">
        <text>ethanolamine = acetaldehyde + NH4(+)</text>
        <dbReference type="Rhea" id="RHEA:15313"/>
        <dbReference type="ChEBI" id="CHEBI:15343"/>
        <dbReference type="ChEBI" id="CHEBI:28938"/>
        <dbReference type="ChEBI" id="CHEBI:57603"/>
        <dbReference type="EC" id="4.3.1.7"/>
    </reaction>
</comment>
<dbReference type="Pfam" id="PF05985">
    <property type="entry name" value="EutC"/>
    <property type="match status" value="1"/>
</dbReference>
<dbReference type="Proteomes" id="UP001156102">
    <property type="component" value="Unassembled WGS sequence"/>
</dbReference>
<evidence type="ECO:0000256" key="1">
    <source>
        <dbReference type="ARBA" id="ARBA00022628"/>
    </source>
</evidence>
<comment type="pathway">
    <text evidence="5">Amine and polyamine degradation; ethanolamine degradation.</text>
</comment>
<dbReference type="Gene3D" id="3.40.50.11240">
    <property type="entry name" value="Ethanolamine ammonia-lyase light chain (EutC)"/>
    <property type="match status" value="1"/>
</dbReference>
<dbReference type="EMBL" id="JANCLT010000011">
    <property type="protein sequence ID" value="MCP8970403.1"/>
    <property type="molecule type" value="Genomic_DNA"/>
</dbReference>